<gene>
    <name evidence="1" type="ORF">Pint_30768</name>
</gene>
<accession>A0ACC0X0Z3</accession>
<sequence>MALFFQEAYSSILGQGKTDRKIEKAEEELKELKNELAAIQNLIKV</sequence>
<name>A0ACC0X0Z3_9ROSI</name>
<protein>
    <submittedName>
        <fullName evidence="1">Uncharacterized protein</fullName>
    </submittedName>
</protein>
<comment type="caution">
    <text evidence="1">The sequence shown here is derived from an EMBL/GenBank/DDBJ whole genome shotgun (WGS) entry which is preliminary data.</text>
</comment>
<evidence type="ECO:0000313" key="2">
    <source>
        <dbReference type="Proteomes" id="UP001163603"/>
    </source>
</evidence>
<keyword evidence="2" id="KW-1185">Reference proteome</keyword>
<reference evidence="2" key="1">
    <citation type="journal article" date="2023" name="G3 (Bethesda)">
        <title>Genome assembly and association tests identify interacting loci associated with vigor, precocity, and sex in interspecific pistachio rootstocks.</title>
        <authorList>
            <person name="Palmer W."/>
            <person name="Jacygrad E."/>
            <person name="Sagayaradj S."/>
            <person name="Cavanaugh K."/>
            <person name="Han R."/>
            <person name="Bertier L."/>
            <person name="Beede B."/>
            <person name="Kafkas S."/>
            <person name="Golino D."/>
            <person name="Preece J."/>
            <person name="Michelmore R."/>
        </authorList>
    </citation>
    <scope>NUCLEOTIDE SEQUENCE [LARGE SCALE GENOMIC DNA]</scope>
</reference>
<dbReference type="EMBL" id="CM047750">
    <property type="protein sequence ID" value="KAJ0008025.1"/>
    <property type="molecule type" value="Genomic_DNA"/>
</dbReference>
<proteinExistence type="predicted"/>
<organism evidence="1 2">
    <name type="scientific">Pistacia integerrima</name>
    <dbReference type="NCBI Taxonomy" id="434235"/>
    <lineage>
        <taxon>Eukaryota</taxon>
        <taxon>Viridiplantae</taxon>
        <taxon>Streptophyta</taxon>
        <taxon>Embryophyta</taxon>
        <taxon>Tracheophyta</taxon>
        <taxon>Spermatophyta</taxon>
        <taxon>Magnoliopsida</taxon>
        <taxon>eudicotyledons</taxon>
        <taxon>Gunneridae</taxon>
        <taxon>Pentapetalae</taxon>
        <taxon>rosids</taxon>
        <taxon>malvids</taxon>
        <taxon>Sapindales</taxon>
        <taxon>Anacardiaceae</taxon>
        <taxon>Pistacia</taxon>
    </lineage>
</organism>
<dbReference type="Proteomes" id="UP001163603">
    <property type="component" value="Chromosome 15"/>
</dbReference>
<evidence type="ECO:0000313" key="1">
    <source>
        <dbReference type="EMBL" id="KAJ0008025.1"/>
    </source>
</evidence>